<proteinExistence type="predicted"/>
<reference evidence="2" key="1">
    <citation type="journal article" date="2021" name="Microb. Physiol.">
        <title>Proteogenomic Insights into the Physiology of Marine, Sulfate-Reducing, Filamentous Desulfonema limicola and Desulfonema magnum.</title>
        <authorList>
            <person name="Schnaars V."/>
            <person name="Wohlbrand L."/>
            <person name="Scheve S."/>
            <person name="Hinrichs C."/>
            <person name="Reinhardt R."/>
            <person name="Rabus R."/>
        </authorList>
    </citation>
    <scope>NUCLEOTIDE SEQUENCE</scope>
    <source>
        <strain evidence="2">4be13</strain>
    </source>
</reference>
<evidence type="ECO:0000256" key="1">
    <source>
        <dbReference type="SAM" id="MobiDB-lite"/>
    </source>
</evidence>
<sequence>MAKKMAGSAFYTKKSAIKTQRHKVTTKTLRDTSCLRGKKNGRFRFLSKKISHKDSKTQSNHKDTS</sequence>
<feature type="compositionally biased region" description="Basic and acidic residues" evidence="1">
    <location>
        <begin position="52"/>
        <end position="65"/>
    </location>
</feature>
<accession>A0A975BK42</accession>
<name>A0A975BK42_9BACT</name>
<protein>
    <submittedName>
        <fullName evidence="2">Uncharacterized protein</fullName>
    </submittedName>
</protein>
<keyword evidence="3" id="KW-1185">Reference proteome</keyword>
<organism evidence="2 3">
    <name type="scientific">Desulfonema magnum</name>
    <dbReference type="NCBI Taxonomy" id="45655"/>
    <lineage>
        <taxon>Bacteria</taxon>
        <taxon>Pseudomonadati</taxon>
        <taxon>Thermodesulfobacteriota</taxon>
        <taxon>Desulfobacteria</taxon>
        <taxon>Desulfobacterales</taxon>
        <taxon>Desulfococcaceae</taxon>
        <taxon>Desulfonema</taxon>
    </lineage>
</organism>
<gene>
    <name evidence="2" type="ORF">dnm_031990</name>
</gene>
<dbReference type="AlphaFoldDB" id="A0A975BK42"/>
<dbReference type="EMBL" id="CP061800">
    <property type="protein sequence ID" value="QTA87169.1"/>
    <property type="molecule type" value="Genomic_DNA"/>
</dbReference>
<dbReference type="Proteomes" id="UP000663722">
    <property type="component" value="Chromosome"/>
</dbReference>
<evidence type="ECO:0000313" key="3">
    <source>
        <dbReference type="Proteomes" id="UP000663722"/>
    </source>
</evidence>
<evidence type="ECO:0000313" key="2">
    <source>
        <dbReference type="EMBL" id="QTA87169.1"/>
    </source>
</evidence>
<dbReference type="KEGG" id="dmm:dnm_031990"/>
<feature type="region of interest" description="Disordered" evidence="1">
    <location>
        <begin position="43"/>
        <end position="65"/>
    </location>
</feature>